<keyword evidence="5 7" id="KW-0119">Carbohydrate metabolism</keyword>
<evidence type="ECO:0000256" key="7">
    <source>
        <dbReference type="PIRNR" id="PIRNR004682"/>
    </source>
</evidence>
<keyword evidence="4 7" id="KW-0378">Hydrolase</keyword>
<dbReference type="EMBL" id="SGXC01000001">
    <property type="protein sequence ID" value="RZS85808.1"/>
    <property type="molecule type" value="Genomic_DNA"/>
</dbReference>
<feature type="active site" description="Proton donor" evidence="8">
    <location>
        <position position="12"/>
    </location>
</feature>
<keyword evidence="12" id="KW-1185">Reference proteome</keyword>
<dbReference type="GO" id="GO:0016791">
    <property type="term" value="F:phosphatase activity"/>
    <property type="evidence" value="ECO:0007669"/>
    <property type="project" value="InterPro"/>
</dbReference>
<keyword evidence="2 7" id="KW-0963">Cytoplasm</keyword>
<dbReference type="SUPFAM" id="SSF56784">
    <property type="entry name" value="HAD-like"/>
    <property type="match status" value="1"/>
</dbReference>
<feature type="site" description="Contributes to substrate recognition" evidence="9">
    <location>
        <position position="109"/>
    </location>
</feature>
<evidence type="ECO:0000256" key="2">
    <source>
        <dbReference type="ARBA" id="ARBA00022490"/>
    </source>
</evidence>
<evidence type="ECO:0000256" key="5">
    <source>
        <dbReference type="ARBA" id="ARBA00023277"/>
    </source>
</evidence>
<dbReference type="RefSeq" id="WP_130356962.1">
    <property type="nucleotide sequence ID" value="NZ_SGXC01000001.1"/>
</dbReference>
<feature type="binding site" evidence="10">
    <location>
        <position position="12"/>
    </location>
    <ligand>
        <name>Mg(2+)</name>
        <dbReference type="ChEBI" id="CHEBI:18420"/>
    </ligand>
</feature>
<feature type="binding site" evidence="10">
    <location>
        <position position="135"/>
    </location>
    <ligand>
        <name>Mg(2+)</name>
        <dbReference type="ChEBI" id="CHEBI:18420"/>
    </ligand>
</feature>
<feature type="binding site" evidence="10">
    <location>
        <position position="108"/>
    </location>
    <ligand>
        <name>Zn(2+)</name>
        <dbReference type="ChEBI" id="CHEBI:29105"/>
    </ligand>
</feature>
<keyword evidence="10" id="KW-0862">Zinc</keyword>
<comment type="similarity">
    <text evidence="7">Belongs to the gmhB family.</text>
</comment>
<dbReference type="InterPro" id="IPR006549">
    <property type="entry name" value="HAD-SF_hydro_IIIA"/>
</dbReference>
<name>A0A4Q7NLH8_9BURK</name>
<dbReference type="InterPro" id="IPR004446">
    <property type="entry name" value="Heptose_bisP_phosphatase"/>
</dbReference>
<evidence type="ECO:0000256" key="9">
    <source>
        <dbReference type="PIRSR" id="PIRSR004682-3"/>
    </source>
</evidence>
<evidence type="ECO:0000256" key="8">
    <source>
        <dbReference type="PIRSR" id="PIRSR004682-1"/>
    </source>
</evidence>
<feature type="binding site" evidence="10">
    <location>
        <position position="93"/>
    </location>
    <ligand>
        <name>Zn(2+)</name>
        <dbReference type="ChEBI" id="CHEBI:29105"/>
    </ligand>
</feature>
<feature type="active site" description="Nucleophile" evidence="8">
    <location>
        <position position="10"/>
    </location>
</feature>
<dbReference type="Pfam" id="PF13242">
    <property type="entry name" value="Hydrolase_like"/>
    <property type="match status" value="1"/>
</dbReference>
<dbReference type="PANTHER" id="PTHR42891:SF1">
    <property type="entry name" value="D-GLYCERO-BETA-D-MANNO-HEPTOSE-1,7-BISPHOSPHATE 7-PHOSPHATASE"/>
    <property type="match status" value="1"/>
</dbReference>
<dbReference type="EC" id="3.1.3.-" evidence="7"/>
<feature type="site" description="Contributes to substrate recognition" evidence="9">
    <location>
        <position position="110"/>
    </location>
</feature>
<dbReference type="NCBIfam" id="TIGR01662">
    <property type="entry name" value="HAD-SF-IIIA"/>
    <property type="match status" value="1"/>
</dbReference>
<dbReference type="OrthoDB" id="9781367at2"/>
<accession>A0A4Q7NLH8</accession>
<comment type="subcellular location">
    <subcellularLocation>
        <location evidence="1 7">Cytoplasm</location>
    </subcellularLocation>
</comment>
<dbReference type="PANTHER" id="PTHR42891">
    <property type="entry name" value="D-GLYCERO-BETA-D-MANNO-HEPTOSE-1,7-BISPHOSPHATE 7-PHOSPHATASE"/>
    <property type="match status" value="1"/>
</dbReference>
<feature type="binding site" evidence="10">
    <location>
        <position position="106"/>
    </location>
    <ligand>
        <name>Zn(2+)</name>
        <dbReference type="ChEBI" id="CHEBI:29105"/>
    </ligand>
</feature>
<evidence type="ECO:0000256" key="1">
    <source>
        <dbReference type="ARBA" id="ARBA00004496"/>
    </source>
</evidence>
<reference evidence="11 12" key="1">
    <citation type="submission" date="2019-02" db="EMBL/GenBank/DDBJ databases">
        <title>Genomic Encyclopedia of Type Strains, Phase IV (KMG-IV): sequencing the most valuable type-strain genomes for metagenomic binning, comparative biology and taxonomic classification.</title>
        <authorList>
            <person name="Goeker M."/>
        </authorList>
    </citation>
    <scope>NUCLEOTIDE SEQUENCE [LARGE SCALE GENOMIC DNA]</scope>
    <source>
        <strain evidence="11 12">K24</strain>
    </source>
</reference>
<dbReference type="GO" id="GO:0046872">
    <property type="term" value="F:metal ion binding"/>
    <property type="evidence" value="ECO:0007669"/>
    <property type="project" value="UniProtKB-KW"/>
</dbReference>
<proteinExistence type="inferred from homology"/>
<sequence>MALKPAIFLDKDGTLLVNDAYNVDPARMRFERGVEAGLRRLGGTNAPMVVITNQPGVALGLFEEEALIGVHLQLARMFEGAHARLHGFYYCPHLARGVRRPYALPCTCRKPRPGLLRQAARDLDLDLERSWFIGDILDDVEAGRRAGCRTVLLNNGHETEWVGGPFREPDYVVDGFGQAATIVAVALRAREVA</sequence>
<dbReference type="PIRSF" id="PIRSF004682">
    <property type="entry name" value="GmhB"/>
    <property type="match status" value="1"/>
</dbReference>
<feature type="binding site" evidence="10">
    <location>
        <position position="91"/>
    </location>
    <ligand>
        <name>Zn(2+)</name>
        <dbReference type="ChEBI" id="CHEBI:29105"/>
    </ligand>
</feature>
<keyword evidence="3 10" id="KW-0479">Metal-binding</keyword>
<dbReference type="Proteomes" id="UP000292445">
    <property type="component" value="Unassembled WGS sequence"/>
</dbReference>
<evidence type="ECO:0000256" key="6">
    <source>
        <dbReference type="ARBA" id="ARBA00031828"/>
    </source>
</evidence>
<dbReference type="InterPro" id="IPR036412">
    <property type="entry name" value="HAD-like_sf"/>
</dbReference>
<feature type="site" description="Stabilizes the phosphoryl group" evidence="9">
    <location>
        <position position="52"/>
    </location>
</feature>
<protein>
    <recommendedName>
        <fullName evidence="6 7">D,D-heptose 1,7-bisphosphate phosphatase</fullName>
        <ecNumber evidence="7">3.1.3.-</ecNumber>
    </recommendedName>
</protein>
<dbReference type="AlphaFoldDB" id="A0A4Q7NLH8"/>
<dbReference type="GO" id="GO:0005975">
    <property type="term" value="P:carbohydrate metabolic process"/>
    <property type="evidence" value="ECO:0007669"/>
    <property type="project" value="InterPro"/>
</dbReference>
<dbReference type="InterPro" id="IPR023214">
    <property type="entry name" value="HAD_sf"/>
</dbReference>
<organism evidence="11 12">
    <name type="scientific">Pigmentiphaga kullae</name>
    <dbReference type="NCBI Taxonomy" id="151784"/>
    <lineage>
        <taxon>Bacteria</taxon>
        <taxon>Pseudomonadati</taxon>
        <taxon>Pseudomonadota</taxon>
        <taxon>Betaproteobacteria</taxon>
        <taxon>Burkholderiales</taxon>
        <taxon>Alcaligenaceae</taxon>
        <taxon>Pigmentiphaga</taxon>
    </lineage>
</organism>
<evidence type="ECO:0000313" key="12">
    <source>
        <dbReference type="Proteomes" id="UP000292445"/>
    </source>
</evidence>
<gene>
    <name evidence="11" type="ORF">EV675_1838</name>
</gene>
<keyword evidence="10" id="KW-0460">Magnesium</keyword>
<evidence type="ECO:0000256" key="3">
    <source>
        <dbReference type="ARBA" id="ARBA00022723"/>
    </source>
</evidence>
<dbReference type="InterPro" id="IPR006543">
    <property type="entry name" value="Histidinol-phos"/>
</dbReference>
<comment type="cofactor">
    <cofactor evidence="10">
        <name>Mg(2+)</name>
        <dbReference type="ChEBI" id="CHEBI:18420"/>
    </cofactor>
</comment>
<evidence type="ECO:0000256" key="4">
    <source>
        <dbReference type="ARBA" id="ARBA00022801"/>
    </source>
</evidence>
<dbReference type="NCBIfam" id="TIGR01656">
    <property type="entry name" value="Histidinol-ppas"/>
    <property type="match status" value="1"/>
</dbReference>
<dbReference type="GO" id="GO:0005737">
    <property type="term" value="C:cytoplasm"/>
    <property type="evidence" value="ECO:0007669"/>
    <property type="project" value="UniProtKB-SubCell"/>
</dbReference>
<comment type="caution">
    <text evidence="11">The sequence shown here is derived from an EMBL/GenBank/DDBJ whole genome shotgun (WGS) entry which is preliminary data.</text>
</comment>
<comment type="cofactor">
    <cofactor evidence="10">
        <name>Zn(2+)</name>
        <dbReference type="ChEBI" id="CHEBI:29105"/>
    </cofactor>
</comment>
<dbReference type="Gene3D" id="3.40.50.1000">
    <property type="entry name" value="HAD superfamily/HAD-like"/>
    <property type="match status" value="1"/>
</dbReference>
<evidence type="ECO:0000313" key="11">
    <source>
        <dbReference type="EMBL" id="RZS85808.1"/>
    </source>
</evidence>
<feature type="binding site" evidence="10">
    <location>
        <position position="10"/>
    </location>
    <ligand>
        <name>Mg(2+)</name>
        <dbReference type="ChEBI" id="CHEBI:18420"/>
    </ligand>
</feature>
<evidence type="ECO:0000256" key="10">
    <source>
        <dbReference type="PIRSR" id="PIRSR004682-4"/>
    </source>
</evidence>